<dbReference type="Proteomes" id="UP000250321">
    <property type="component" value="Unassembled WGS sequence"/>
</dbReference>
<dbReference type="AlphaFoldDB" id="A0A314U9A3"/>
<evidence type="ECO:0000313" key="2">
    <source>
        <dbReference type="Proteomes" id="UP000250321"/>
    </source>
</evidence>
<evidence type="ECO:0000313" key="1">
    <source>
        <dbReference type="EMBL" id="PQM33913.1"/>
    </source>
</evidence>
<comment type="caution">
    <text evidence="1">The sequence shown here is derived from an EMBL/GenBank/DDBJ whole genome shotgun (WGS) entry which is preliminary data.</text>
</comment>
<reference evidence="1 2" key="1">
    <citation type="submission" date="2018-02" db="EMBL/GenBank/DDBJ databases">
        <title>Draft genome of wild Prunus yedoensis var. nudiflora.</title>
        <authorList>
            <person name="Baek S."/>
            <person name="Kim J.-H."/>
            <person name="Choi K."/>
            <person name="Kim G.-B."/>
            <person name="Cho A."/>
            <person name="Jang H."/>
            <person name="Shin C.-H."/>
            <person name="Yu H.-J."/>
            <person name="Mun J.-H."/>
        </authorList>
    </citation>
    <scope>NUCLEOTIDE SEQUENCE [LARGE SCALE GENOMIC DNA]</scope>
    <source>
        <strain evidence="2">cv. Jeju island</strain>
        <tissue evidence="1">Leaf</tissue>
    </source>
</reference>
<proteinExistence type="predicted"/>
<keyword evidence="2" id="KW-1185">Reference proteome</keyword>
<organism evidence="1 2">
    <name type="scientific">Prunus yedoensis var. nudiflora</name>
    <dbReference type="NCBI Taxonomy" id="2094558"/>
    <lineage>
        <taxon>Eukaryota</taxon>
        <taxon>Viridiplantae</taxon>
        <taxon>Streptophyta</taxon>
        <taxon>Embryophyta</taxon>
        <taxon>Tracheophyta</taxon>
        <taxon>Spermatophyta</taxon>
        <taxon>Magnoliopsida</taxon>
        <taxon>eudicotyledons</taxon>
        <taxon>Gunneridae</taxon>
        <taxon>Pentapetalae</taxon>
        <taxon>rosids</taxon>
        <taxon>fabids</taxon>
        <taxon>Rosales</taxon>
        <taxon>Rosaceae</taxon>
        <taxon>Amygdaloideae</taxon>
        <taxon>Amygdaleae</taxon>
        <taxon>Prunus</taxon>
    </lineage>
</organism>
<protein>
    <submittedName>
        <fullName evidence="1">Uncharacterized protein</fullName>
    </submittedName>
</protein>
<name>A0A314U9A3_PRUYE</name>
<dbReference type="EMBL" id="PJQY01003855">
    <property type="protein sequence ID" value="PQM33913.1"/>
    <property type="molecule type" value="Genomic_DNA"/>
</dbReference>
<accession>A0A314U9A3</accession>
<gene>
    <name evidence="1" type="ORF">Pyn_30740</name>
</gene>
<sequence length="85" mass="10156">MVKWMLFLVRARFDHCSESCPEKVIERHYLLLERKPNENHEMWCGGSSPHSLIMWLEVRFSPMGMERISWPAVYLLRESSCGERD</sequence>